<keyword evidence="4" id="KW-1185">Reference proteome</keyword>
<name>A0A0M2NC05_9FIRM</name>
<evidence type="ECO:0000313" key="4">
    <source>
        <dbReference type="Proteomes" id="UP000034076"/>
    </source>
</evidence>
<comment type="caution">
    <text evidence="3">The sequence shown here is derived from an EMBL/GenBank/DDBJ whole genome shotgun (WGS) entry which is preliminary data.</text>
</comment>
<feature type="region of interest" description="Disordered" evidence="1">
    <location>
        <begin position="34"/>
        <end position="64"/>
    </location>
</feature>
<dbReference type="OrthoDB" id="2051435at2"/>
<dbReference type="SUPFAM" id="SSF48726">
    <property type="entry name" value="Immunoglobulin"/>
    <property type="match status" value="2"/>
</dbReference>
<protein>
    <submittedName>
        <fullName evidence="3">Phage protein</fullName>
    </submittedName>
</protein>
<feature type="domain" description="Immunoglobulin" evidence="2">
    <location>
        <begin position="406"/>
        <end position="487"/>
    </location>
</feature>
<reference evidence="3 4" key="1">
    <citation type="submission" date="2015-04" db="EMBL/GenBank/DDBJ databases">
        <title>Draft genome sequence of bacteremic isolate Catabacter hongkongensis type strain HKU16T.</title>
        <authorList>
            <person name="Lau S.K."/>
            <person name="Teng J.L."/>
            <person name="Huang Y."/>
            <person name="Curreem S.O."/>
            <person name="Tsui S.K."/>
            <person name="Woo P.C."/>
        </authorList>
    </citation>
    <scope>NUCLEOTIDE SEQUENCE [LARGE SCALE GENOMIC DNA]</scope>
    <source>
        <strain evidence="3 4">HKU16</strain>
    </source>
</reference>
<feature type="domain" description="Immunoglobulin" evidence="2">
    <location>
        <begin position="316"/>
        <end position="400"/>
    </location>
</feature>
<dbReference type="SMART" id="SM00409">
    <property type="entry name" value="IG"/>
    <property type="match status" value="2"/>
</dbReference>
<feature type="compositionally biased region" description="Basic and acidic residues" evidence="1">
    <location>
        <begin position="48"/>
        <end position="61"/>
    </location>
</feature>
<dbReference type="Proteomes" id="UP000034076">
    <property type="component" value="Unassembled WGS sequence"/>
</dbReference>
<proteinExistence type="predicted"/>
<gene>
    <name evidence="3" type="ORF">CHK_2625</name>
</gene>
<dbReference type="InterPro" id="IPR036179">
    <property type="entry name" value="Ig-like_dom_sf"/>
</dbReference>
<dbReference type="Pfam" id="PF08481">
    <property type="entry name" value="GBS_Bsp-like"/>
    <property type="match status" value="1"/>
</dbReference>
<accession>A0A0M2NC05</accession>
<dbReference type="Gene3D" id="2.60.40.10">
    <property type="entry name" value="Immunoglobulins"/>
    <property type="match status" value="1"/>
</dbReference>
<dbReference type="AlphaFoldDB" id="A0A0M2NC05"/>
<dbReference type="InterPro" id="IPR013783">
    <property type="entry name" value="Ig-like_fold"/>
</dbReference>
<dbReference type="Gene3D" id="2.60.40.2700">
    <property type="match status" value="1"/>
</dbReference>
<evidence type="ECO:0000256" key="1">
    <source>
        <dbReference type="SAM" id="MobiDB-lite"/>
    </source>
</evidence>
<dbReference type="STRING" id="270498.CHK_2625"/>
<dbReference type="EMBL" id="LAYJ01000115">
    <property type="protein sequence ID" value="KKI50009.1"/>
    <property type="molecule type" value="Genomic_DNA"/>
</dbReference>
<evidence type="ECO:0000313" key="3">
    <source>
        <dbReference type="EMBL" id="KKI50009.1"/>
    </source>
</evidence>
<sequence length="646" mass="71398">MKKRLIAVFLILVLIIAFGFKTAYAEEKTEMVMPQSSADMAEDEETETEKVQAPEEKKETENQDNVSISYPEEIELPTVEMIETEISEKPEAQPFVLNRVDSYYSPHNNGTMRNPGGVQRGALLLSIVTGSVETSDVRYAIWSDAGGQDDLFWVIPAYKGLNEYGHNYEYVLMANEHGNQYGWWTVHMYFDNTFIEAFHFMITYGPYLGNENIVPNAYSGYINKPVTLAWQGRTTGVVDCDPTSTYTEWQRYENGKWVTKTHFKGTSDTPWSFNPTANDLGVYTWRCISGNNNGYNVSKNTTTTVRAVQPSITVQPQNTNVLNGAQATFSASANGNPACSYQWQRFKGSSWVNIAGATSAAYRFTAGKADHQARFRLVASNAGYYGGTSVTSREVTLSVSGIGTQPQNQKIDYGENAFFSVSAYGSITGYQWQRSQNGTAWENITGATGNTYTAKTVKDADSGTRYRCVVSTAAGQVTSAAATLTVNPRIISALVPAQVSFTLNPNQPVNFTSDTSGNKAFSAPPLVFRNTGKYPLLFSVDSIAEKGNVPKVVDEGKFTVDEWKNLNWLETKEYIAFGFETPDTSAWNSLVNREGWYSPVQPYIIGSLDAGKEASQLLKAKYGTAWGIADEKEIEYGIVYGISLVD</sequence>
<evidence type="ECO:0000259" key="2">
    <source>
        <dbReference type="SMART" id="SM00409"/>
    </source>
</evidence>
<dbReference type="Gene3D" id="2.60.40.3760">
    <property type="match status" value="1"/>
</dbReference>
<organism evidence="3 4">
    <name type="scientific">Christensenella hongkongensis</name>
    <dbReference type="NCBI Taxonomy" id="270498"/>
    <lineage>
        <taxon>Bacteria</taxon>
        <taxon>Bacillati</taxon>
        <taxon>Bacillota</taxon>
        <taxon>Clostridia</taxon>
        <taxon>Christensenellales</taxon>
        <taxon>Christensenellaceae</taxon>
        <taxon>Christensenella</taxon>
    </lineage>
</organism>
<dbReference type="InterPro" id="IPR003599">
    <property type="entry name" value="Ig_sub"/>
</dbReference>
<dbReference type="InterPro" id="IPR013688">
    <property type="entry name" value="GBS_Bsp-like"/>
</dbReference>
<dbReference type="RefSeq" id="WP_046444421.1">
    <property type="nucleotide sequence ID" value="NZ_LAYJ01000115.1"/>
</dbReference>